<name>A0A087GQK4_ARAAL</name>
<gene>
    <name evidence="3" type="ordered locus">AALP_Aa6g205100</name>
</gene>
<evidence type="ECO:0000313" key="3">
    <source>
        <dbReference type="EMBL" id="KFK32156.1"/>
    </source>
</evidence>
<dbReference type="Pfam" id="PF08766">
    <property type="entry name" value="DEK_C"/>
    <property type="match status" value="1"/>
</dbReference>
<dbReference type="eggNOG" id="ENOG502SYFX">
    <property type="taxonomic scope" value="Eukaryota"/>
</dbReference>
<evidence type="ECO:0000256" key="1">
    <source>
        <dbReference type="SAM" id="MobiDB-lite"/>
    </source>
</evidence>
<dbReference type="AlphaFoldDB" id="A0A087GQK4"/>
<reference evidence="4" key="1">
    <citation type="journal article" date="2015" name="Nat. Plants">
        <title>Genome expansion of Arabis alpina linked with retrotransposition and reduced symmetric DNA methylation.</title>
        <authorList>
            <person name="Willing E.M."/>
            <person name="Rawat V."/>
            <person name="Mandakova T."/>
            <person name="Maumus F."/>
            <person name="James G.V."/>
            <person name="Nordstroem K.J."/>
            <person name="Becker C."/>
            <person name="Warthmann N."/>
            <person name="Chica C."/>
            <person name="Szarzynska B."/>
            <person name="Zytnicki M."/>
            <person name="Albani M.C."/>
            <person name="Kiefer C."/>
            <person name="Bergonzi S."/>
            <person name="Castaings L."/>
            <person name="Mateos J.L."/>
            <person name="Berns M.C."/>
            <person name="Bujdoso N."/>
            <person name="Piofczyk T."/>
            <person name="de Lorenzo L."/>
            <person name="Barrero-Sicilia C."/>
            <person name="Mateos I."/>
            <person name="Piednoel M."/>
            <person name="Hagmann J."/>
            <person name="Chen-Min-Tao R."/>
            <person name="Iglesias-Fernandez R."/>
            <person name="Schuster S.C."/>
            <person name="Alonso-Blanco C."/>
            <person name="Roudier F."/>
            <person name="Carbonero P."/>
            <person name="Paz-Ares J."/>
            <person name="Davis S.J."/>
            <person name="Pecinka A."/>
            <person name="Quesneville H."/>
            <person name="Colot V."/>
            <person name="Lysak M.A."/>
            <person name="Weigel D."/>
            <person name="Coupland G."/>
            <person name="Schneeberger K."/>
        </authorList>
    </citation>
    <scope>NUCLEOTIDE SEQUENCE [LARGE SCALE GENOMIC DNA]</scope>
    <source>
        <strain evidence="4">cv. Pajares</strain>
    </source>
</reference>
<dbReference type="OrthoDB" id="2505440at2759"/>
<feature type="compositionally biased region" description="Basic residues" evidence="1">
    <location>
        <begin position="105"/>
        <end position="114"/>
    </location>
</feature>
<protein>
    <recommendedName>
        <fullName evidence="2">DEK-C domain-containing protein</fullName>
    </recommendedName>
</protein>
<accession>A0A087GQK4</accession>
<organism evidence="3 4">
    <name type="scientific">Arabis alpina</name>
    <name type="common">Alpine rock-cress</name>
    <dbReference type="NCBI Taxonomy" id="50452"/>
    <lineage>
        <taxon>Eukaryota</taxon>
        <taxon>Viridiplantae</taxon>
        <taxon>Streptophyta</taxon>
        <taxon>Embryophyta</taxon>
        <taxon>Tracheophyta</taxon>
        <taxon>Spermatophyta</taxon>
        <taxon>Magnoliopsida</taxon>
        <taxon>eudicotyledons</taxon>
        <taxon>Gunneridae</taxon>
        <taxon>Pentapetalae</taxon>
        <taxon>rosids</taxon>
        <taxon>malvids</taxon>
        <taxon>Brassicales</taxon>
        <taxon>Brassicaceae</taxon>
        <taxon>Arabideae</taxon>
        <taxon>Arabis</taxon>
    </lineage>
</organism>
<feature type="domain" description="DEK-C" evidence="2">
    <location>
        <begin position="16"/>
        <end position="68"/>
    </location>
</feature>
<feature type="compositionally biased region" description="Basic and acidic residues" evidence="1">
    <location>
        <begin position="118"/>
        <end position="127"/>
    </location>
</feature>
<keyword evidence="4" id="KW-1185">Reference proteome</keyword>
<proteinExistence type="predicted"/>
<dbReference type="InterPro" id="IPR014876">
    <property type="entry name" value="DEK_C"/>
</dbReference>
<dbReference type="Proteomes" id="UP000029120">
    <property type="component" value="Chromosome 6"/>
</dbReference>
<evidence type="ECO:0000313" key="4">
    <source>
        <dbReference type="Proteomes" id="UP000029120"/>
    </source>
</evidence>
<evidence type="ECO:0000259" key="2">
    <source>
        <dbReference type="Pfam" id="PF08766"/>
    </source>
</evidence>
<feature type="region of interest" description="Disordered" evidence="1">
    <location>
        <begin position="87"/>
        <end position="127"/>
    </location>
</feature>
<dbReference type="OMA" id="HTQIVDD"/>
<sequence length="127" mass="14285">MEEVAREIVVIDNDLKKKIKDTVNKILKRSSLYQITEAKARDEASSELDLDLSQEPYKVIVREAVESFVEKAIKTIESEMGKMHTQIVDDIEGGSSEKTTTLTGLKKKKKKKKNTTTNKEEETPSGA</sequence>
<feature type="compositionally biased region" description="Low complexity" evidence="1">
    <location>
        <begin position="93"/>
        <end position="104"/>
    </location>
</feature>
<dbReference type="EMBL" id="CM002874">
    <property type="protein sequence ID" value="KFK32156.1"/>
    <property type="molecule type" value="Genomic_DNA"/>
</dbReference>
<dbReference type="Gramene" id="KFK32156">
    <property type="protein sequence ID" value="KFK32156"/>
    <property type="gene ID" value="AALP_AA6G205100"/>
</dbReference>